<sequence length="477" mass="54806">MLAVKVYNTLTRKKEEFKPLVPGQISMYVCGPTVYNYIHIGNARSAIAFDTIRRYFEYRGYQVKYVSNFTDVDDKMINEARSEGTTVPKLAEKFINAYLEDTAALNVEAATLHPRATHEIKDIISFVQALIDQGYAYESQGDVYYRAKKFKHYGELSDQNIDQLEEGASEHINDEEQDRKEDPIDFALWKAQKEPDEISWDSPWGKGRPGWHIECSVMSTKYLGDTIDIHGGGQDLEFPHHENEIAQSEAKTGKKFVNYWLHNGFVTVGKDEEKMSKSLHNFVTVHDILKEVDSQVLRFFMASVQYRRQINYSEENLKQAATILDRFKNSLVNINYRLEDETASENSPELAAAIEETNRRFEMAMDDDFNVQNALTAIYDLLPIVNANANAEKVDKQSLKLFKDKLTAWLLVFGIDTAQLCSQNAGTNDDEIDQLVKKRDEARKNKDWATSDQIRDQLKEMGITIQDTPQGTRWTRD</sequence>
<comment type="catalytic activity">
    <reaction evidence="12 13">
        <text>tRNA(Cys) + L-cysteine + ATP = L-cysteinyl-tRNA(Cys) + AMP + diphosphate</text>
        <dbReference type="Rhea" id="RHEA:17773"/>
        <dbReference type="Rhea" id="RHEA-COMP:9661"/>
        <dbReference type="Rhea" id="RHEA-COMP:9679"/>
        <dbReference type="ChEBI" id="CHEBI:30616"/>
        <dbReference type="ChEBI" id="CHEBI:33019"/>
        <dbReference type="ChEBI" id="CHEBI:35235"/>
        <dbReference type="ChEBI" id="CHEBI:78442"/>
        <dbReference type="ChEBI" id="CHEBI:78517"/>
        <dbReference type="ChEBI" id="CHEBI:456215"/>
        <dbReference type="EC" id="6.1.1.16"/>
    </reaction>
</comment>
<dbReference type="InterPro" id="IPR024909">
    <property type="entry name" value="Cys-tRNA/MSH_ligase"/>
</dbReference>
<evidence type="ECO:0000313" key="16">
    <source>
        <dbReference type="Proteomes" id="UP000288291"/>
    </source>
</evidence>
<evidence type="ECO:0000256" key="11">
    <source>
        <dbReference type="ARBA" id="ARBA00023146"/>
    </source>
</evidence>
<feature type="binding site" evidence="13">
    <location>
        <position position="277"/>
    </location>
    <ligand>
        <name>ATP</name>
        <dbReference type="ChEBI" id="CHEBI:30616"/>
    </ligand>
</feature>
<evidence type="ECO:0000256" key="12">
    <source>
        <dbReference type="ARBA" id="ARBA00047398"/>
    </source>
</evidence>
<evidence type="ECO:0000256" key="10">
    <source>
        <dbReference type="ARBA" id="ARBA00022917"/>
    </source>
</evidence>
<dbReference type="PANTHER" id="PTHR10890:SF3">
    <property type="entry name" value="CYSTEINE--TRNA LIGASE, CYTOPLASMIC"/>
    <property type="match status" value="1"/>
</dbReference>
<dbReference type="HAMAP" id="MF_00041">
    <property type="entry name" value="Cys_tRNA_synth"/>
    <property type="match status" value="1"/>
</dbReference>
<reference evidence="15 16" key="1">
    <citation type="submission" date="2018-12" db="EMBL/GenBank/DDBJ databases">
        <authorList>
            <person name="Meng J."/>
        </authorList>
    </citation>
    <scope>NUCLEOTIDE SEQUENCE [LARGE SCALE GENOMIC DNA]</scope>
    <source>
        <strain evidence="15 16">HT111-2</strain>
    </source>
</reference>
<keyword evidence="11 13" id="KW-0030">Aminoacyl-tRNA synthetase</keyword>
<evidence type="ECO:0000256" key="7">
    <source>
        <dbReference type="ARBA" id="ARBA00022741"/>
    </source>
</evidence>
<dbReference type="InterPro" id="IPR056411">
    <property type="entry name" value="CysS_C"/>
</dbReference>
<evidence type="ECO:0000256" key="9">
    <source>
        <dbReference type="ARBA" id="ARBA00022840"/>
    </source>
</evidence>
<dbReference type="SUPFAM" id="SSF52374">
    <property type="entry name" value="Nucleotidylyl transferase"/>
    <property type="match status" value="1"/>
</dbReference>
<dbReference type="AlphaFoldDB" id="A0A437SV48"/>
<evidence type="ECO:0000256" key="3">
    <source>
        <dbReference type="ARBA" id="ARBA00011245"/>
    </source>
</evidence>
<dbReference type="CDD" id="cd00672">
    <property type="entry name" value="CysRS_core"/>
    <property type="match status" value="1"/>
</dbReference>
<comment type="similarity">
    <text evidence="2 13">Belongs to the class-I aminoacyl-tRNA synthetase family.</text>
</comment>
<comment type="cofactor">
    <cofactor evidence="13">
        <name>Zn(2+)</name>
        <dbReference type="ChEBI" id="CHEBI:29105"/>
    </cofactor>
    <text evidence="13">Binds 1 zinc ion per subunit.</text>
</comment>
<accession>A0A437SV48</accession>
<name>A0A437SV48_9LACO</name>
<evidence type="ECO:0000313" key="15">
    <source>
        <dbReference type="EMBL" id="RVU70819.1"/>
    </source>
</evidence>
<dbReference type="GO" id="GO:0008270">
    <property type="term" value="F:zinc ion binding"/>
    <property type="evidence" value="ECO:0007669"/>
    <property type="project" value="UniProtKB-UniRule"/>
</dbReference>
<feature type="domain" description="Cysteinyl-tRNA synthetase class Ia DALR" evidence="14">
    <location>
        <begin position="360"/>
        <end position="421"/>
    </location>
</feature>
<dbReference type="EMBL" id="RXIA01000012">
    <property type="protein sequence ID" value="RVU70819.1"/>
    <property type="molecule type" value="Genomic_DNA"/>
</dbReference>
<protein>
    <recommendedName>
        <fullName evidence="13">Cysteine--tRNA ligase</fullName>
        <ecNumber evidence="13">6.1.1.16</ecNumber>
    </recommendedName>
    <alternativeName>
        <fullName evidence="13">Cysteinyl-tRNA synthetase</fullName>
        <shortName evidence="13">CysRS</shortName>
    </alternativeName>
</protein>
<keyword evidence="10 13" id="KW-0648">Protein biosynthesis</keyword>
<comment type="subunit">
    <text evidence="3 13">Monomer.</text>
</comment>
<dbReference type="FunFam" id="3.40.50.620:FF:000009">
    <property type="entry name" value="Cysteine--tRNA ligase"/>
    <property type="match status" value="1"/>
</dbReference>
<comment type="subcellular location">
    <subcellularLocation>
        <location evidence="1 13">Cytoplasm</location>
    </subcellularLocation>
</comment>
<dbReference type="InterPro" id="IPR009080">
    <property type="entry name" value="tRNAsynth_Ia_anticodon-bd"/>
</dbReference>
<keyword evidence="7 13" id="KW-0547">Nucleotide-binding</keyword>
<dbReference type="EC" id="6.1.1.16" evidence="13"/>
<evidence type="ECO:0000259" key="14">
    <source>
        <dbReference type="SMART" id="SM00840"/>
    </source>
</evidence>
<dbReference type="Pfam" id="PF23493">
    <property type="entry name" value="CysS_C"/>
    <property type="match status" value="1"/>
</dbReference>
<evidence type="ECO:0000256" key="5">
    <source>
        <dbReference type="ARBA" id="ARBA00022598"/>
    </source>
</evidence>
<dbReference type="GO" id="GO:0004817">
    <property type="term" value="F:cysteine-tRNA ligase activity"/>
    <property type="evidence" value="ECO:0007669"/>
    <property type="project" value="UniProtKB-UniRule"/>
</dbReference>
<proteinExistence type="inferred from homology"/>
<comment type="caution">
    <text evidence="15">The sequence shown here is derived from an EMBL/GenBank/DDBJ whole genome shotgun (WGS) entry which is preliminary data.</text>
</comment>
<organism evidence="15 16">
    <name type="scientific">Lactobacillus xujianguonis</name>
    <dbReference type="NCBI Taxonomy" id="2495899"/>
    <lineage>
        <taxon>Bacteria</taxon>
        <taxon>Bacillati</taxon>
        <taxon>Bacillota</taxon>
        <taxon>Bacilli</taxon>
        <taxon>Lactobacillales</taxon>
        <taxon>Lactobacillaceae</taxon>
        <taxon>Lactobacillus</taxon>
    </lineage>
</organism>
<feature type="binding site" evidence="13">
    <location>
        <position position="240"/>
    </location>
    <ligand>
        <name>Zn(2+)</name>
        <dbReference type="ChEBI" id="CHEBI:29105"/>
    </ligand>
</feature>
<dbReference type="GO" id="GO:0005829">
    <property type="term" value="C:cytosol"/>
    <property type="evidence" value="ECO:0007669"/>
    <property type="project" value="TreeGrafter"/>
</dbReference>
<keyword evidence="8 13" id="KW-0862">Zinc</keyword>
<feature type="binding site" evidence="13">
    <location>
        <position position="30"/>
    </location>
    <ligand>
        <name>Zn(2+)</name>
        <dbReference type="ChEBI" id="CHEBI:29105"/>
    </ligand>
</feature>
<dbReference type="Gene3D" id="3.40.50.620">
    <property type="entry name" value="HUPs"/>
    <property type="match status" value="1"/>
</dbReference>
<dbReference type="GO" id="GO:0005524">
    <property type="term" value="F:ATP binding"/>
    <property type="evidence" value="ECO:0007669"/>
    <property type="project" value="UniProtKB-UniRule"/>
</dbReference>
<dbReference type="Pfam" id="PF09190">
    <property type="entry name" value="DALR_2"/>
    <property type="match status" value="1"/>
</dbReference>
<keyword evidence="9 13" id="KW-0067">ATP-binding</keyword>
<keyword evidence="4 13" id="KW-0963">Cytoplasm</keyword>
<evidence type="ECO:0000256" key="4">
    <source>
        <dbReference type="ARBA" id="ARBA00022490"/>
    </source>
</evidence>
<dbReference type="NCBIfam" id="TIGR00435">
    <property type="entry name" value="cysS"/>
    <property type="match status" value="1"/>
</dbReference>
<dbReference type="Gene3D" id="1.20.120.1910">
    <property type="entry name" value="Cysteine-tRNA ligase, C-terminal anti-codon recognition domain"/>
    <property type="match status" value="1"/>
</dbReference>
<dbReference type="GO" id="GO:0006423">
    <property type="term" value="P:cysteinyl-tRNA aminoacylation"/>
    <property type="evidence" value="ECO:0007669"/>
    <property type="project" value="UniProtKB-UniRule"/>
</dbReference>
<dbReference type="InterPro" id="IPR014729">
    <property type="entry name" value="Rossmann-like_a/b/a_fold"/>
</dbReference>
<dbReference type="PANTHER" id="PTHR10890">
    <property type="entry name" value="CYSTEINYL-TRNA SYNTHETASE"/>
    <property type="match status" value="1"/>
</dbReference>
<evidence type="ECO:0000256" key="2">
    <source>
        <dbReference type="ARBA" id="ARBA00005594"/>
    </source>
</evidence>
<dbReference type="Pfam" id="PF01406">
    <property type="entry name" value="tRNA-synt_1e"/>
    <property type="match status" value="1"/>
</dbReference>
<keyword evidence="6 13" id="KW-0479">Metal-binding</keyword>
<feature type="short sequence motif" description="'HIGH' region" evidence="13">
    <location>
        <begin position="32"/>
        <end position="42"/>
    </location>
</feature>
<dbReference type="SMART" id="SM00840">
    <property type="entry name" value="DALR_2"/>
    <property type="match status" value="1"/>
</dbReference>
<evidence type="ECO:0000256" key="6">
    <source>
        <dbReference type="ARBA" id="ARBA00022723"/>
    </source>
</evidence>
<dbReference type="InterPro" id="IPR015803">
    <property type="entry name" value="Cys-tRNA-ligase"/>
</dbReference>
<dbReference type="SUPFAM" id="SSF47323">
    <property type="entry name" value="Anticodon-binding domain of a subclass of class I aminoacyl-tRNA synthetases"/>
    <property type="match status" value="1"/>
</dbReference>
<dbReference type="InterPro" id="IPR015273">
    <property type="entry name" value="Cys-tRNA-synt_Ia_DALR"/>
</dbReference>
<gene>
    <name evidence="13" type="primary">cysS</name>
    <name evidence="15" type="ORF">EJK17_05340</name>
</gene>
<keyword evidence="16" id="KW-1185">Reference proteome</keyword>
<dbReference type="InterPro" id="IPR032678">
    <property type="entry name" value="tRNA-synt_1_cat_dom"/>
</dbReference>
<evidence type="ECO:0000256" key="13">
    <source>
        <dbReference type="HAMAP-Rule" id="MF_00041"/>
    </source>
</evidence>
<feature type="binding site" evidence="13">
    <location>
        <position position="215"/>
    </location>
    <ligand>
        <name>Zn(2+)</name>
        <dbReference type="ChEBI" id="CHEBI:29105"/>
    </ligand>
</feature>
<evidence type="ECO:0000256" key="1">
    <source>
        <dbReference type="ARBA" id="ARBA00004496"/>
    </source>
</evidence>
<dbReference type="PRINTS" id="PR00983">
    <property type="entry name" value="TRNASYNTHCYS"/>
</dbReference>
<dbReference type="Proteomes" id="UP000288291">
    <property type="component" value="Unassembled WGS sequence"/>
</dbReference>
<feature type="short sequence motif" description="'KMSKS' region" evidence="13">
    <location>
        <begin position="274"/>
        <end position="278"/>
    </location>
</feature>
<feature type="binding site" evidence="13">
    <location>
        <position position="244"/>
    </location>
    <ligand>
        <name>Zn(2+)</name>
        <dbReference type="ChEBI" id="CHEBI:29105"/>
    </ligand>
</feature>
<evidence type="ECO:0000256" key="8">
    <source>
        <dbReference type="ARBA" id="ARBA00022833"/>
    </source>
</evidence>
<keyword evidence="5 13" id="KW-0436">Ligase</keyword>